<feature type="region of interest" description="Disordered" evidence="2">
    <location>
        <begin position="802"/>
        <end position="850"/>
    </location>
</feature>
<protein>
    <recommendedName>
        <fullName evidence="7">Breast carcinoma amplified sequence 3</fullName>
    </recommendedName>
</protein>
<dbReference type="PANTHER" id="PTHR13268">
    <property type="entry name" value="BREAST CARCINOMA AMPLIFIED SEQUENCE 3"/>
    <property type="match status" value="1"/>
</dbReference>
<dbReference type="Proteomes" id="UP001162156">
    <property type="component" value="Unassembled WGS sequence"/>
</dbReference>
<feature type="compositionally biased region" description="Polar residues" evidence="2">
    <location>
        <begin position="826"/>
        <end position="840"/>
    </location>
</feature>
<feature type="region of interest" description="Disordered" evidence="2">
    <location>
        <begin position="1174"/>
        <end position="1206"/>
    </location>
</feature>
<dbReference type="InterPro" id="IPR015943">
    <property type="entry name" value="WD40/YVTN_repeat-like_dom_sf"/>
</dbReference>
<feature type="region of interest" description="Disordered" evidence="2">
    <location>
        <begin position="288"/>
        <end position="314"/>
    </location>
</feature>
<feature type="compositionally biased region" description="Basic and acidic residues" evidence="2">
    <location>
        <begin position="808"/>
        <end position="822"/>
    </location>
</feature>
<dbReference type="GO" id="GO:0000407">
    <property type="term" value="C:phagophore assembly site"/>
    <property type="evidence" value="ECO:0007669"/>
    <property type="project" value="UniProtKB-SubCell"/>
</dbReference>
<evidence type="ECO:0000256" key="2">
    <source>
        <dbReference type="SAM" id="MobiDB-lite"/>
    </source>
</evidence>
<dbReference type="SUPFAM" id="SSF50978">
    <property type="entry name" value="WD40 repeat-like"/>
    <property type="match status" value="1"/>
</dbReference>
<dbReference type="AlphaFoldDB" id="A0AAV8WXF1"/>
<feature type="domain" description="BCAS3 WD40" evidence="4">
    <location>
        <begin position="62"/>
        <end position="466"/>
    </location>
</feature>
<dbReference type="GO" id="GO:0042594">
    <property type="term" value="P:response to starvation"/>
    <property type="evidence" value="ECO:0007669"/>
    <property type="project" value="TreeGrafter"/>
</dbReference>
<keyword evidence="6" id="KW-1185">Reference proteome</keyword>
<dbReference type="Gene3D" id="2.130.10.10">
    <property type="entry name" value="YVTN repeat-like/Quinoprotein amine dehydrogenase"/>
    <property type="match status" value="1"/>
</dbReference>
<evidence type="ECO:0000259" key="4">
    <source>
        <dbReference type="Pfam" id="PF21034"/>
    </source>
</evidence>
<sequence>LRLIKMSSESAPNRPRSQTRSSGPTTVIPQLVTDPTILDSVAGFINEVVPTTYTGPSDMKDQIQWAHFEKIDCDNSTLSPNYEYEKFIPSVIILVLGYTTGIQIWAIPANGEATEILSWRHGSVRILRVLPGPTFVGNLNNLDIFATKRPLMAVCDNAPPGSHFCSLNFLSLKTGEQVKLIKFKNAVLDVLANKHSVVVTFQEKIAVFDAFTLEDRLTVTTCYLSPGLQPNPVALGTRWMAYAEKKLNPSKRSSGGNDGEGVQSYTATVIHAAKSLGRGLRELGESVASSLTGNPNFKPGTSPNSPQAGGQSDIPQKGIVTILDIECLSAQNTEKPIQPDAIVAHFTAHTEAIVHLQFDPSGLLLLTADKRGHDFHLFRIHPHPGGPALAAVHHLYILHRGDTSARVQDMCFSPDSRWATVSTLRGTTHVFPITPYGGNVGVRTHATPHVVNKMSRFHRSAGRQRLSSSSEDNIALRVVTCFAPPRAWIDASSRETPLSKQVKPVESLFIMSCHGTLVQYDLDPHQSSNVPKERVCSDTPIELTVCARAQWLVQRQPGSLDLPLPMPQEYLNYFAQDVPLYRKHKPDHNDDHWLSQVEIVTHAGPHRRLWMGPQFTFKTYTTTSGSPMSEVEAQPIDLGHTKPVNMPITKANAVLIESSSASSCEQSLLDTYHRTFEEVGGAGELQLKEDLADAMLESPGIRETGGRCVIVQMKPAVAKVVNPLGTVVNVQSDDDTDVEICEDIIIHENCDEALFRPVVAPKAVLYHEKTKRYGDNIITKSLDSTTEVAVKILNKNFSASKSNKMNLKSRESSPKSVKEKTKQSKVKSNLASEQESAPKSTKSKCKPESKMNIDISDPFIDIPDFKSVLLSKSLKEAAKIPIPEPLEKINVTLNVDNKDFSFELPQLDNEDFFSLENIPKADKFEDARECNEIVESFSNKVETTTESKSKKDKYSGLDDSSDNTNTSEDNIIEEKPVAKRSRKPKAKLGVKIGTFNKEKSNTEKIIEDCSAEITLPAPPKKSWSTIAASKPVIEKLIIDNTEKEKDIQLDLPEIDYVEEFTVQLPKKCSPYVVTSDLIDINTPQEEKEMKEDIKKDLETVKADSSSSPAEVGESDDSGKAPNIEISAVFEEMTESKSTIITSKSARRKKRKKLLQVVGGEQAADCVCRDVEDLSSASSFSSASRASPTPSYGETLLHFPGDSSSSM</sequence>
<dbReference type="GO" id="GO:0006914">
    <property type="term" value="P:autophagy"/>
    <property type="evidence" value="ECO:0007669"/>
    <property type="project" value="InterPro"/>
</dbReference>
<proteinExistence type="predicted"/>
<dbReference type="PANTHER" id="PTHR13268:SF0">
    <property type="entry name" value="BCAS3 MICROTUBULE ASSOCIATED CELL MIGRATION FACTOR"/>
    <property type="match status" value="1"/>
</dbReference>
<accession>A0AAV8WXF1</accession>
<feature type="region of interest" description="Disordered" evidence="2">
    <location>
        <begin position="938"/>
        <end position="984"/>
    </location>
</feature>
<name>A0AAV8WXF1_9CUCU</name>
<dbReference type="InterPro" id="IPR045142">
    <property type="entry name" value="BCAS3-like"/>
</dbReference>
<gene>
    <name evidence="5" type="ORF">NQ314_015675</name>
</gene>
<feature type="domain" description="BCAS3" evidence="3">
    <location>
        <begin position="582"/>
        <end position="624"/>
    </location>
</feature>
<evidence type="ECO:0000313" key="6">
    <source>
        <dbReference type="Proteomes" id="UP001162156"/>
    </source>
</evidence>
<reference evidence="5" key="1">
    <citation type="journal article" date="2023" name="Insect Mol. Biol.">
        <title>Genome sequencing provides insights into the evolution of gene families encoding plant cell wall-degrading enzymes in longhorned beetles.</title>
        <authorList>
            <person name="Shin N.R."/>
            <person name="Okamura Y."/>
            <person name="Kirsch R."/>
            <person name="Pauchet Y."/>
        </authorList>
    </citation>
    <scope>NUCLEOTIDE SEQUENCE</scope>
    <source>
        <strain evidence="5">RBIC_L_NR</strain>
    </source>
</reference>
<dbReference type="Pfam" id="PF21034">
    <property type="entry name" value="BCAS3_WD40"/>
    <property type="match status" value="1"/>
</dbReference>
<feature type="compositionally biased region" description="Low complexity" evidence="2">
    <location>
        <begin position="1174"/>
        <end position="1186"/>
    </location>
</feature>
<feature type="region of interest" description="Disordered" evidence="2">
    <location>
        <begin position="1"/>
        <end position="26"/>
    </location>
</feature>
<evidence type="ECO:0000256" key="1">
    <source>
        <dbReference type="ARBA" id="ARBA00004329"/>
    </source>
</evidence>
<evidence type="ECO:0008006" key="7">
    <source>
        <dbReference type="Google" id="ProtNLM"/>
    </source>
</evidence>
<dbReference type="InterPro" id="IPR036322">
    <property type="entry name" value="WD40_repeat_dom_sf"/>
</dbReference>
<evidence type="ECO:0000259" key="3">
    <source>
        <dbReference type="Pfam" id="PF12490"/>
    </source>
</evidence>
<feature type="compositionally biased region" description="Polar residues" evidence="2">
    <location>
        <begin position="7"/>
        <end position="26"/>
    </location>
</feature>
<feature type="non-terminal residue" evidence="5">
    <location>
        <position position="1"/>
    </location>
</feature>
<feature type="compositionally biased region" description="Basic and acidic residues" evidence="2">
    <location>
        <begin position="943"/>
        <end position="956"/>
    </location>
</feature>
<evidence type="ECO:0000313" key="5">
    <source>
        <dbReference type="EMBL" id="KAJ8931403.1"/>
    </source>
</evidence>
<feature type="region of interest" description="Disordered" evidence="2">
    <location>
        <begin position="1081"/>
        <end position="1124"/>
    </location>
</feature>
<comment type="subcellular location">
    <subcellularLocation>
        <location evidence="1">Preautophagosomal structure</location>
    </subcellularLocation>
</comment>
<comment type="caution">
    <text evidence="5">The sequence shown here is derived from an EMBL/GenBank/DDBJ whole genome shotgun (WGS) entry which is preliminary data.</text>
</comment>
<dbReference type="EMBL" id="JANEYF010004350">
    <property type="protein sequence ID" value="KAJ8931403.1"/>
    <property type="molecule type" value="Genomic_DNA"/>
</dbReference>
<dbReference type="InterPro" id="IPR048382">
    <property type="entry name" value="BCAS3_WD40"/>
</dbReference>
<dbReference type="Pfam" id="PF12490">
    <property type="entry name" value="BCAS3"/>
    <property type="match status" value="1"/>
</dbReference>
<organism evidence="5 6">
    <name type="scientific">Rhamnusium bicolor</name>
    <dbReference type="NCBI Taxonomy" id="1586634"/>
    <lineage>
        <taxon>Eukaryota</taxon>
        <taxon>Metazoa</taxon>
        <taxon>Ecdysozoa</taxon>
        <taxon>Arthropoda</taxon>
        <taxon>Hexapoda</taxon>
        <taxon>Insecta</taxon>
        <taxon>Pterygota</taxon>
        <taxon>Neoptera</taxon>
        <taxon>Endopterygota</taxon>
        <taxon>Coleoptera</taxon>
        <taxon>Polyphaga</taxon>
        <taxon>Cucujiformia</taxon>
        <taxon>Chrysomeloidea</taxon>
        <taxon>Cerambycidae</taxon>
        <taxon>Lepturinae</taxon>
        <taxon>Rhagiini</taxon>
        <taxon>Rhamnusium</taxon>
    </lineage>
</organism>
<feature type="compositionally biased region" description="Basic and acidic residues" evidence="2">
    <location>
        <begin position="1084"/>
        <end position="1101"/>
    </location>
</feature>
<dbReference type="InterPro" id="IPR022175">
    <property type="entry name" value="BCAS3_dom"/>
</dbReference>